<keyword evidence="4" id="KW-0645">Protease</keyword>
<proteinExistence type="inferred from homology"/>
<evidence type="ECO:0000256" key="5">
    <source>
        <dbReference type="ARBA" id="ARBA00023180"/>
    </source>
</evidence>
<keyword evidence="5" id="KW-0325">Glycoprotein</keyword>
<dbReference type="OrthoDB" id="5858313at2759"/>
<name>A0A2G9UHJ1_TELCI</name>
<evidence type="ECO:0000256" key="4">
    <source>
        <dbReference type="ARBA" id="ARBA00022825"/>
    </source>
</evidence>
<keyword evidence="7" id="KW-1185">Reference proteome</keyword>
<dbReference type="GO" id="GO:0006508">
    <property type="term" value="P:proteolysis"/>
    <property type="evidence" value="ECO:0007669"/>
    <property type="project" value="InterPro"/>
</dbReference>
<dbReference type="AlphaFoldDB" id="A0A2G9UHJ1"/>
<dbReference type="EMBL" id="KZ346551">
    <property type="protein sequence ID" value="PIO69704.1"/>
    <property type="molecule type" value="Genomic_DNA"/>
</dbReference>
<dbReference type="GO" id="GO:0070008">
    <property type="term" value="F:serine-type exopeptidase activity"/>
    <property type="evidence" value="ECO:0007669"/>
    <property type="project" value="InterPro"/>
</dbReference>
<evidence type="ECO:0000313" key="7">
    <source>
        <dbReference type="Proteomes" id="UP000230423"/>
    </source>
</evidence>
<sequence length="98" mass="11222">MSWTFQIVTRSFLGAGCNRKAIEKGWRALKNLAGTDDGRAYLNELFHLDEKSRMSSSDDHKFLASFVREVFESMAMVNYPYPTEFLAPLPGWPVKVMN</sequence>
<dbReference type="InterPro" id="IPR042269">
    <property type="entry name" value="Ser_carbopepase_S28_SKS"/>
</dbReference>
<evidence type="ECO:0000256" key="2">
    <source>
        <dbReference type="ARBA" id="ARBA00022729"/>
    </source>
</evidence>
<dbReference type="FunFam" id="1.20.120.980:FF:000007">
    <property type="entry name" value="Predicted protein"/>
    <property type="match status" value="1"/>
</dbReference>
<reference evidence="6 7" key="1">
    <citation type="submission" date="2015-09" db="EMBL/GenBank/DDBJ databases">
        <title>Draft genome of the parasitic nematode Teladorsagia circumcincta isolate WARC Sus (inbred).</title>
        <authorList>
            <person name="Mitreva M."/>
        </authorList>
    </citation>
    <scope>NUCLEOTIDE SEQUENCE [LARGE SCALE GENOMIC DNA]</scope>
    <source>
        <strain evidence="6 7">S</strain>
    </source>
</reference>
<keyword evidence="3" id="KW-0378">Hydrolase</keyword>
<dbReference type="Gene3D" id="1.20.120.980">
    <property type="entry name" value="Serine carboxypeptidase S28, SKS domain"/>
    <property type="match status" value="1"/>
</dbReference>
<dbReference type="Proteomes" id="UP000230423">
    <property type="component" value="Unassembled WGS sequence"/>
</dbReference>
<evidence type="ECO:0000256" key="3">
    <source>
        <dbReference type="ARBA" id="ARBA00022801"/>
    </source>
</evidence>
<evidence type="ECO:0000313" key="6">
    <source>
        <dbReference type="EMBL" id="PIO69704.1"/>
    </source>
</evidence>
<accession>A0A2G9UHJ1</accession>
<dbReference type="InterPro" id="IPR008758">
    <property type="entry name" value="Peptidase_S28"/>
</dbReference>
<protein>
    <submittedName>
        <fullName evidence="6">Uncharacterized protein</fullName>
    </submittedName>
</protein>
<keyword evidence="2" id="KW-0732">Signal</keyword>
<organism evidence="6 7">
    <name type="scientific">Teladorsagia circumcincta</name>
    <name type="common">Brown stomach worm</name>
    <name type="synonym">Ostertagia circumcincta</name>
    <dbReference type="NCBI Taxonomy" id="45464"/>
    <lineage>
        <taxon>Eukaryota</taxon>
        <taxon>Metazoa</taxon>
        <taxon>Ecdysozoa</taxon>
        <taxon>Nematoda</taxon>
        <taxon>Chromadorea</taxon>
        <taxon>Rhabditida</taxon>
        <taxon>Rhabditina</taxon>
        <taxon>Rhabditomorpha</taxon>
        <taxon>Strongyloidea</taxon>
        <taxon>Trichostrongylidae</taxon>
        <taxon>Teladorsagia</taxon>
    </lineage>
</organism>
<dbReference type="Pfam" id="PF05577">
    <property type="entry name" value="Peptidase_S28"/>
    <property type="match status" value="1"/>
</dbReference>
<keyword evidence="4" id="KW-0720">Serine protease</keyword>
<comment type="similarity">
    <text evidence="1">Belongs to the peptidase S28 family.</text>
</comment>
<evidence type="ECO:0000256" key="1">
    <source>
        <dbReference type="ARBA" id="ARBA00011079"/>
    </source>
</evidence>
<gene>
    <name evidence="6" type="ORF">TELCIR_08470</name>
</gene>